<evidence type="ECO:0000256" key="1">
    <source>
        <dbReference type="ARBA" id="ARBA00004123"/>
    </source>
</evidence>
<dbReference type="EMBL" id="JBJXBP010000007">
    <property type="protein sequence ID" value="KAL3819834.1"/>
    <property type="molecule type" value="Genomic_DNA"/>
</dbReference>
<evidence type="ECO:0000256" key="3">
    <source>
        <dbReference type="ARBA" id="ARBA00023125"/>
    </source>
</evidence>
<keyword evidence="2" id="KW-0805">Transcription regulation</keyword>
<evidence type="ECO:0000256" key="5">
    <source>
        <dbReference type="ARBA" id="ARBA00023242"/>
    </source>
</evidence>
<dbReference type="GO" id="GO:0005634">
    <property type="term" value="C:nucleus"/>
    <property type="evidence" value="ECO:0007669"/>
    <property type="project" value="UniProtKB-SubCell"/>
</dbReference>
<sequence length="152" mass="17492">MAAQHAQAPALAPAPRFRKRVGETMLNDNGKRIPTRFARENVFGQEKIMISNENERTWNVSVTVEAEPHYYRFTEGWIAFTRGYGVMNGDILQFTRTDYGMCYKAPEGSGVFHKVPEMSERFYKVPEGSEMFYKVPEVSRRFHKVPEGSGIF</sequence>
<accession>A0ABD3S5R6</accession>
<keyword evidence="8" id="KW-1185">Reference proteome</keyword>
<dbReference type="InterPro" id="IPR003340">
    <property type="entry name" value="B3_DNA-bd"/>
</dbReference>
<organism evidence="7 8">
    <name type="scientific">Penstemon smallii</name>
    <dbReference type="NCBI Taxonomy" id="265156"/>
    <lineage>
        <taxon>Eukaryota</taxon>
        <taxon>Viridiplantae</taxon>
        <taxon>Streptophyta</taxon>
        <taxon>Embryophyta</taxon>
        <taxon>Tracheophyta</taxon>
        <taxon>Spermatophyta</taxon>
        <taxon>Magnoliopsida</taxon>
        <taxon>eudicotyledons</taxon>
        <taxon>Gunneridae</taxon>
        <taxon>Pentapetalae</taxon>
        <taxon>asterids</taxon>
        <taxon>lamiids</taxon>
        <taxon>Lamiales</taxon>
        <taxon>Plantaginaceae</taxon>
        <taxon>Cheloneae</taxon>
        <taxon>Penstemon</taxon>
    </lineage>
</organism>
<keyword evidence="5" id="KW-0539">Nucleus</keyword>
<evidence type="ECO:0000256" key="4">
    <source>
        <dbReference type="ARBA" id="ARBA00023163"/>
    </source>
</evidence>
<reference evidence="7 8" key="1">
    <citation type="submission" date="2024-12" db="EMBL/GenBank/DDBJ databases">
        <title>The unique morphological basis and parallel evolutionary history of personate flowers in Penstemon.</title>
        <authorList>
            <person name="Depatie T.H."/>
            <person name="Wessinger C.A."/>
        </authorList>
    </citation>
    <scope>NUCLEOTIDE SEQUENCE [LARGE SCALE GENOMIC DNA]</scope>
    <source>
        <strain evidence="7">WTNN_2</strain>
        <tissue evidence="7">Leaf</tissue>
    </source>
</reference>
<protein>
    <recommendedName>
        <fullName evidence="6">TF-B3 domain-containing protein</fullName>
    </recommendedName>
</protein>
<comment type="caution">
    <text evidence="7">The sequence shown here is derived from an EMBL/GenBank/DDBJ whole genome shotgun (WGS) entry which is preliminary data.</text>
</comment>
<feature type="domain" description="TF-B3" evidence="6">
    <location>
        <begin position="16"/>
        <end position="120"/>
    </location>
</feature>
<keyword evidence="4" id="KW-0804">Transcription</keyword>
<dbReference type="SMART" id="SM01019">
    <property type="entry name" value="B3"/>
    <property type="match status" value="1"/>
</dbReference>
<dbReference type="GO" id="GO:0003677">
    <property type="term" value="F:DNA binding"/>
    <property type="evidence" value="ECO:0007669"/>
    <property type="project" value="UniProtKB-KW"/>
</dbReference>
<dbReference type="Gene3D" id="2.40.330.10">
    <property type="entry name" value="DNA-binding pseudobarrel domain"/>
    <property type="match status" value="1"/>
</dbReference>
<dbReference type="Proteomes" id="UP001634393">
    <property type="component" value="Unassembled WGS sequence"/>
</dbReference>
<gene>
    <name evidence="7" type="ORF">ACJIZ3_005739</name>
</gene>
<evidence type="ECO:0000313" key="7">
    <source>
        <dbReference type="EMBL" id="KAL3819834.1"/>
    </source>
</evidence>
<dbReference type="AlphaFoldDB" id="A0ABD3S5R6"/>
<dbReference type="CDD" id="cd10017">
    <property type="entry name" value="B3_DNA"/>
    <property type="match status" value="1"/>
</dbReference>
<evidence type="ECO:0000256" key="2">
    <source>
        <dbReference type="ARBA" id="ARBA00023015"/>
    </source>
</evidence>
<dbReference type="Pfam" id="PF02362">
    <property type="entry name" value="B3"/>
    <property type="match status" value="1"/>
</dbReference>
<dbReference type="SUPFAM" id="SSF101936">
    <property type="entry name" value="DNA-binding pseudobarrel domain"/>
    <property type="match status" value="1"/>
</dbReference>
<dbReference type="PROSITE" id="PS50863">
    <property type="entry name" value="B3"/>
    <property type="match status" value="1"/>
</dbReference>
<evidence type="ECO:0000259" key="6">
    <source>
        <dbReference type="PROSITE" id="PS50863"/>
    </source>
</evidence>
<proteinExistence type="predicted"/>
<evidence type="ECO:0000313" key="8">
    <source>
        <dbReference type="Proteomes" id="UP001634393"/>
    </source>
</evidence>
<name>A0ABD3S5R6_9LAMI</name>
<keyword evidence="3" id="KW-0238">DNA-binding</keyword>
<comment type="subcellular location">
    <subcellularLocation>
        <location evidence="1">Nucleus</location>
    </subcellularLocation>
</comment>
<dbReference type="InterPro" id="IPR015300">
    <property type="entry name" value="DNA-bd_pseudobarrel_sf"/>
</dbReference>